<dbReference type="Gene3D" id="3.10.350.10">
    <property type="entry name" value="LysM domain"/>
    <property type="match status" value="2"/>
</dbReference>
<dbReference type="Gene3D" id="6.20.240.60">
    <property type="match status" value="1"/>
</dbReference>
<gene>
    <name evidence="3" type="ORF">NVS47_06810</name>
</gene>
<dbReference type="RefSeq" id="WP_257912827.1">
    <property type="nucleotide sequence ID" value="NZ_JANPWE010000002.1"/>
</dbReference>
<evidence type="ECO:0000256" key="1">
    <source>
        <dbReference type="SAM" id="SignalP"/>
    </source>
</evidence>
<accession>A0ABT1Y2X9</accession>
<evidence type="ECO:0000313" key="3">
    <source>
        <dbReference type="EMBL" id="MCR6545226.1"/>
    </source>
</evidence>
<dbReference type="SUPFAM" id="SSF54106">
    <property type="entry name" value="LysM domain"/>
    <property type="match status" value="2"/>
</dbReference>
<dbReference type="PANTHER" id="PTHR33734">
    <property type="entry name" value="LYSM DOMAIN-CONTAINING GPI-ANCHORED PROTEIN 2"/>
    <property type="match status" value="1"/>
</dbReference>
<protein>
    <submittedName>
        <fullName evidence="3">LysM peptidoglycan-binding domain-containing protein</fullName>
    </submittedName>
</protein>
<dbReference type="InterPro" id="IPR011105">
    <property type="entry name" value="Cell_wall_hydrolase_SleB"/>
</dbReference>
<organism evidence="3 4">
    <name type="scientific">Dehalobacterium formicoaceticum</name>
    <dbReference type="NCBI Taxonomy" id="51515"/>
    <lineage>
        <taxon>Bacteria</taxon>
        <taxon>Bacillati</taxon>
        <taxon>Bacillota</taxon>
        <taxon>Clostridia</taxon>
        <taxon>Eubacteriales</taxon>
        <taxon>Peptococcaceae</taxon>
        <taxon>Dehalobacterium</taxon>
    </lineage>
</organism>
<keyword evidence="1" id="KW-0732">Signal</keyword>
<dbReference type="InterPro" id="IPR036779">
    <property type="entry name" value="LysM_dom_sf"/>
</dbReference>
<dbReference type="EMBL" id="JANPWE010000002">
    <property type="protein sequence ID" value="MCR6545226.1"/>
    <property type="molecule type" value="Genomic_DNA"/>
</dbReference>
<dbReference type="PROSITE" id="PS51782">
    <property type="entry name" value="LYSM"/>
    <property type="match status" value="2"/>
</dbReference>
<dbReference type="PANTHER" id="PTHR33734:SF22">
    <property type="entry name" value="MEMBRANE-BOUND LYTIC MUREIN TRANSGLYCOSYLASE D"/>
    <property type="match status" value="1"/>
</dbReference>
<dbReference type="InterPro" id="IPR018392">
    <property type="entry name" value="LysM"/>
</dbReference>
<evidence type="ECO:0000313" key="4">
    <source>
        <dbReference type="Proteomes" id="UP001524944"/>
    </source>
</evidence>
<dbReference type="InterPro" id="IPR042047">
    <property type="entry name" value="SleB_dom1"/>
</dbReference>
<feature type="signal peptide" evidence="1">
    <location>
        <begin position="1"/>
        <end position="26"/>
    </location>
</feature>
<feature type="domain" description="LysM" evidence="2">
    <location>
        <begin position="77"/>
        <end position="120"/>
    </location>
</feature>
<dbReference type="Pfam" id="PF07486">
    <property type="entry name" value="Hydrolase_2"/>
    <property type="match status" value="1"/>
</dbReference>
<dbReference type="CDD" id="cd00118">
    <property type="entry name" value="LysM"/>
    <property type="match status" value="2"/>
</dbReference>
<reference evidence="3 4" key="1">
    <citation type="submission" date="2022-08" db="EMBL/GenBank/DDBJ databases">
        <title>Proteogenomics of the novel Dehalobacterium formicoaceticum strain EZ94 highlights a key role of methyltransferases during anaerobic dichloromethane degradation.</title>
        <authorList>
            <person name="Wasmund K."/>
        </authorList>
    </citation>
    <scope>NUCLEOTIDE SEQUENCE [LARGE SCALE GENOMIC DNA]</scope>
    <source>
        <strain evidence="3 4">EZ94</strain>
    </source>
</reference>
<name>A0ABT1Y2X9_9FIRM</name>
<feature type="chain" id="PRO_5047332767" evidence="1">
    <location>
        <begin position="27"/>
        <end position="255"/>
    </location>
</feature>
<dbReference type="SMART" id="SM00257">
    <property type="entry name" value="LysM"/>
    <property type="match status" value="2"/>
</dbReference>
<comment type="caution">
    <text evidence="3">The sequence shown here is derived from an EMBL/GenBank/DDBJ whole genome shotgun (WGS) entry which is preliminary data.</text>
</comment>
<sequence length="255" mass="27001">MHFLKRFITTSLVSLLLIAGTGQALAAQYTVKSGDSLYSISKGYQTTVQNLKSLNGLTSNNLYPGQSLKVPAASSGTSYIVRKGDTLFLLAKRFGTSVASIKSSNGLKSDALSVGQRLIIKGSGAAATTASRGAGNYSRSEVMLLARLIHGEARGEAYQGQVAVGAVVLNRVSSTTFPDSISGVIYQKNEFCVVNDGQINLSPNETSIKAAEDAMNGWDPANGAIYYWNPTKAPNNKFLNSRPVVAKIGSHVFAK</sequence>
<dbReference type="Pfam" id="PF01476">
    <property type="entry name" value="LysM"/>
    <property type="match status" value="2"/>
</dbReference>
<dbReference type="Proteomes" id="UP001524944">
    <property type="component" value="Unassembled WGS sequence"/>
</dbReference>
<evidence type="ECO:0000259" key="2">
    <source>
        <dbReference type="PROSITE" id="PS51782"/>
    </source>
</evidence>
<proteinExistence type="predicted"/>
<dbReference type="Gene3D" id="1.10.10.2520">
    <property type="entry name" value="Cell wall hydrolase SleB, domain 1"/>
    <property type="match status" value="1"/>
</dbReference>
<keyword evidence="4" id="KW-1185">Reference proteome</keyword>
<feature type="domain" description="LysM" evidence="2">
    <location>
        <begin position="27"/>
        <end position="70"/>
    </location>
</feature>